<accession>A0A0K0FJV3</accession>
<dbReference type="WBParaSite" id="SVE_0931400.1">
    <property type="protein sequence ID" value="SVE_0931400.1"/>
    <property type="gene ID" value="SVE_0931400"/>
</dbReference>
<name>A0A0K0FJV3_STRVS</name>
<reference evidence="2" key="2">
    <citation type="submission" date="2015-08" db="UniProtKB">
        <authorList>
            <consortium name="WormBaseParasite"/>
        </authorList>
    </citation>
    <scope>IDENTIFICATION</scope>
</reference>
<keyword evidence="1" id="KW-1185">Reference proteome</keyword>
<dbReference type="Proteomes" id="UP000035680">
    <property type="component" value="Unassembled WGS sequence"/>
</dbReference>
<evidence type="ECO:0000313" key="1">
    <source>
        <dbReference type="Proteomes" id="UP000035680"/>
    </source>
</evidence>
<sequence>MLHLVISQWNLLKKSLILMFSYGADQETDSQLSLKLSKNEYSSSSTTIQEQHEVITRNKTKTRKTFTQNKKVFENEPKSPD</sequence>
<proteinExistence type="predicted"/>
<evidence type="ECO:0000313" key="2">
    <source>
        <dbReference type="WBParaSite" id="SVE_0931400.1"/>
    </source>
</evidence>
<dbReference type="AlphaFoldDB" id="A0A0K0FJV3"/>
<protein>
    <submittedName>
        <fullName evidence="2">Ovule protein</fullName>
    </submittedName>
</protein>
<reference evidence="1" key="1">
    <citation type="submission" date="2014-07" db="EMBL/GenBank/DDBJ databases">
        <authorList>
            <person name="Martin A.A"/>
            <person name="De Silva N."/>
        </authorList>
    </citation>
    <scope>NUCLEOTIDE SEQUENCE</scope>
</reference>
<organism evidence="1 2">
    <name type="scientific">Strongyloides venezuelensis</name>
    <name type="common">Threadworm</name>
    <dbReference type="NCBI Taxonomy" id="75913"/>
    <lineage>
        <taxon>Eukaryota</taxon>
        <taxon>Metazoa</taxon>
        <taxon>Ecdysozoa</taxon>
        <taxon>Nematoda</taxon>
        <taxon>Chromadorea</taxon>
        <taxon>Rhabditida</taxon>
        <taxon>Tylenchina</taxon>
        <taxon>Panagrolaimomorpha</taxon>
        <taxon>Strongyloidoidea</taxon>
        <taxon>Strongyloididae</taxon>
        <taxon>Strongyloides</taxon>
    </lineage>
</organism>